<accession>A0A7W6M6C2</accession>
<dbReference type="RefSeq" id="WP_025054738.1">
    <property type="nucleotide sequence ID" value="NZ_JACIFU010000001.1"/>
</dbReference>
<evidence type="ECO:0000259" key="1">
    <source>
        <dbReference type="PROSITE" id="PS51781"/>
    </source>
</evidence>
<dbReference type="OrthoDB" id="7433551at2"/>
<comment type="caution">
    <text evidence="2">The sequence shown here is derived from an EMBL/GenBank/DDBJ whole genome shotgun (WGS) entry which is preliminary data.</text>
</comment>
<sequence>MVRFIMLSFGFMGWAFYEMSGGNEFDATAVRTARLEAEAAEKAAKAPPTAAVVAQADKAFIDTDPPLAPAPAEVTRVSLNLTSLETTPQQKTVTVPKNVGNVTSSADTPAIIPSLIDPNDGVTTTAAANGAGLNDIRTVSGNRVNVRGGPGTDFGIVSRLVRGDEVKIVQDDGNGWVRFETLDGDTGGWMADFLLTNG</sequence>
<dbReference type="Gene3D" id="2.30.30.40">
    <property type="entry name" value="SH3 Domains"/>
    <property type="match status" value="1"/>
</dbReference>
<dbReference type="EMBL" id="JACIFU010000001">
    <property type="protein sequence ID" value="MBB4173189.1"/>
    <property type="molecule type" value="Genomic_DNA"/>
</dbReference>
<organism evidence="2 3">
    <name type="scientific">Sulfitobacter noctilucicola</name>
    <dbReference type="NCBI Taxonomy" id="1342301"/>
    <lineage>
        <taxon>Bacteria</taxon>
        <taxon>Pseudomonadati</taxon>
        <taxon>Pseudomonadota</taxon>
        <taxon>Alphaproteobacteria</taxon>
        <taxon>Rhodobacterales</taxon>
        <taxon>Roseobacteraceae</taxon>
        <taxon>Sulfitobacter</taxon>
    </lineage>
</organism>
<gene>
    <name evidence="2" type="ORF">GGR93_000950</name>
</gene>
<dbReference type="Pfam" id="PF08239">
    <property type="entry name" value="SH3_3"/>
    <property type="match status" value="1"/>
</dbReference>
<evidence type="ECO:0000313" key="2">
    <source>
        <dbReference type="EMBL" id="MBB4173189.1"/>
    </source>
</evidence>
<reference evidence="2 3" key="1">
    <citation type="submission" date="2020-08" db="EMBL/GenBank/DDBJ databases">
        <title>Genomic Encyclopedia of Type Strains, Phase IV (KMG-IV): sequencing the most valuable type-strain genomes for metagenomic binning, comparative biology and taxonomic classification.</title>
        <authorList>
            <person name="Goeker M."/>
        </authorList>
    </citation>
    <scope>NUCLEOTIDE SEQUENCE [LARGE SCALE GENOMIC DNA]</scope>
    <source>
        <strain evidence="2 3">DSM 101015</strain>
    </source>
</reference>
<feature type="domain" description="SH3b" evidence="1">
    <location>
        <begin position="134"/>
        <end position="198"/>
    </location>
</feature>
<keyword evidence="3" id="KW-1185">Reference proteome</keyword>
<dbReference type="SMART" id="SM00287">
    <property type="entry name" value="SH3b"/>
    <property type="match status" value="1"/>
</dbReference>
<evidence type="ECO:0000313" key="3">
    <source>
        <dbReference type="Proteomes" id="UP000565745"/>
    </source>
</evidence>
<name>A0A7W6M6C2_9RHOB</name>
<dbReference type="Proteomes" id="UP000565745">
    <property type="component" value="Unassembled WGS sequence"/>
</dbReference>
<dbReference type="InterPro" id="IPR003646">
    <property type="entry name" value="SH3-like_bac-type"/>
</dbReference>
<protein>
    <recommendedName>
        <fullName evidence="1">SH3b domain-containing protein</fullName>
    </recommendedName>
</protein>
<dbReference type="AlphaFoldDB" id="A0A7W6M6C2"/>
<proteinExistence type="predicted"/>
<dbReference type="PROSITE" id="PS51781">
    <property type="entry name" value="SH3B"/>
    <property type="match status" value="1"/>
</dbReference>